<accession>X1GGV2</accession>
<gene>
    <name evidence="1" type="ORF">S03H2_38557</name>
</gene>
<evidence type="ECO:0000313" key="1">
    <source>
        <dbReference type="EMBL" id="GAH57136.1"/>
    </source>
</evidence>
<reference evidence="1" key="1">
    <citation type="journal article" date="2014" name="Front. Microbiol.">
        <title>High frequency of phylogenetically diverse reductive dehalogenase-homologous genes in deep subseafloor sedimentary metagenomes.</title>
        <authorList>
            <person name="Kawai M."/>
            <person name="Futagami T."/>
            <person name="Toyoda A."/>
            <person name="Takaki Y."/>
            <person name="Nishi S."/>
            <person name="Hori S."/>
            <person name="Arai W."/>
            <person name="Tsubouchi T."/>
            <person name="Morono Y."/>
            <person name="Uchiyama I."/>
            <person name="Ito T."/>
            <person name="Fujiyama A."/>
            <person name="Inagaki F."/>
            <person name="Takami H."/>
        </authorList>
    </citation>
    <scope>NUCLEOTIDE SEQUENCE</scope>
    <source>
        <strain evidence="1">Expedition CK06-06</strain>
    </source>
</reference>
<sequence>PVTIEVVERFYGELRSLQSYPSADELSLSRALEQYAFRKLS</sequence>
<name>X1GGV2_9ZZZZ</name>
<dbReference type="EMBL" id="BARU01023782">
    <property type="protein sequence ID" value="GAH57136.1"/>
    <property type="molecule type" value="Genomic_DNA"/>
</dbReference>
<comment type="caution">
    <text evidence="1">The sequence shown here is derived from an EMBL/GenBank/DDBJ whole genome shotgun (WGS) entry which is preliminary data.</text>
</comment>
<dbReference type="AlphaFoldDB" id="X1GGV2"/>
<proteinExistence type="predicted"/>
<protein>
    <submittedName>
        <fullName evidence="1">Uncharacterized protein</fullName>
    </submittedName>
</protein>
<organism evidence="1">
    <name type="scientific">marine sediment metagenome</name>
    <dbReference type="NCBI Taxonomy" id="412755"/>
    <lineage>
        <taxon>unclassified sequences</taxon>
        <taxon>metagenomes</taxon>
        <taxon>ecological metagenomes</taxon>
    </lineage>
</organism>
<feature type="non-terminal residue" evidence="1">
    <location>
        <position position="1"/>
    </location>
</feature>